<keyword evidence="4" id="KW-0067">ATP-binding</keyword>
<organism evidence="4">
    <name type="scientific">Synechococcus elongatus PCC 11802</name>
    <dbReference type="NCBI Taxonomy" id="2283154"/>
    <lineage>
        <taxon>Bacteria</taxon>
        <taxon>Bacillati</taxon>
        <taxon>Cyanobacteriota</taxon>
        <taxon>Cyanophyceae</taxon>
        <taxon>Synechococcales</taxon>
        <taxon>Synechococcaceae</taxon>
        <taxon>Synechococcus</taxon>
    </lineage>
</organism>
<dbReference type="InterPro" id="IPR001650">
    <property type="entry name" value="Helicase_C-like"/>
</dbReference>
<dbReference type="PANTHER" id="PTHR45629:SF7">
    <property type="entry name" value="DNA EXCISION REPAIR PROTEIN ERCC-6-RELATED"/>
    <property type="match status" value="1"/>
</dbReference>
<dbReference type="SMART" id="SM00490">
    <property type="entry name" value="HELICc"/>
    <property type="match status" value="1"/>
</dbReference>
<dbReference type="InterPro" id="IPR050496">
    <property type="entry name" value="SNF2_RAD54_helicase_repair"/>
</dbReference>
<dbReference type="EC" id="3.6.4.-" evidence="4"/>
<dbReference type="AlphaFoldDB" id="A0AAT9K005"/>
<dbReference type="InterPro" id="IPR049730">
    <property type="entry name" value="SNF2/RAD54-like_C"/>
</dbReference>
<dbReference type="Gene3D" id="3.40.50.10810">
    <property type="entry name" value="Tandem AAA-ATPase domain"/>
    <property type="match status" value="1"/>
</dbReference>
<name>A0AAT9K005_SYNEL</name>
<dbReference type="RefSeq" id="WP_338438275.1">
    <property type="nucleotide sequence ID" value="NZ_CP034671.2"/>
</dbReference>
<keyword evidence="4" id="KW-0347">Helicase</keyword>
<evidence type="ECO:0000259" key="2">
    <source>
        <dbReference type="PROSITE" id="PS51192"/>
    </source>
</evidence>
<dbReference type="Pfam" id="PF00176">
    <property type="entry name" value="SNF2-rel_dom"/>
    <property type="match status" value="1"/>
</dbReference>
<dbReference type="FunFam" id="3.40.50.300:FF:000533">
    <property type="entry name" value="Helicase, Snf2 family"/>
    <property type="match status" value="1"/>
</dbReference>
<dbReference type="GO" id="GO:0004386">
    <property type="term" value="F:helicase activity"/>
    <property type="evidence" value="ECO:0007669"/>
    <property type="project" value="UniProtKB-KW"/>
</dbReference>
<dbReference type="CDD" id="cd18793">
    <property type="entry name" value="SF2_C_SNF"/>
    <property type="match status" value="1"/>
</dbReference>
<feature type="domain" description="Helicase C-terminal" evidence="3">
    <location>
        <begin position="839"/>
        <end position="999"/>
    </location>
</feature>
<dbReference type="SUPFAM" id="SSF52540">
    <property type="entry name" value="P-loop containing nucleoside triphosphate hydrolases"/>
    <property type="match status" value="2"/>
</dbReference>
<dbReference type="GO" id="GO:0005524">
    <property type="term" value="F:ATP binding"/>
    <property type="evidence" value="ECO:0007669"/>
    <property type="project" value="InterPro"/>
</dbReference>
<dbReference type="Gene3D" id="3.40.50.300">
    <property type="entry name" value="P-loop containing nucleotide triphosphate hydrolases"/>
    <property type="match status" value="1"/>
</dbReference>
<keyword evidence="4" id="KW-0547">Nucleotide-binding</keyword>
<dbReference type="EMBL" id="CP034671">
    <property type="protein sequence ID" value="QFZ93192.2"/>
    <property type="molecule type" value="Genomic_DNA"/>
</dbReference>
<dbReference type="PROSITE" id="PS51192">
    <property type="entry name" value="HELICASE_ATP_BIND_1"/>
    <property type="match status" value="1"/>
</dbReference>
<dbReference type="PANTHER" id="PTHR45629">
    <property type="entry name" value="SNF2/RAD54 FAMILY MEMBER"/>
    <property type="match status" value="1"/>
</dbReference>
<proteinExistence type="predicted"/>
<dbReference type="InterPro" id="IPR022138">
    <property type="entry name" value="DUF3670"/>
</dbReference>
<evidence type="ECO:0000313" key="4">
    <source>
        <dbReference type="EMBL" id="QFZ93192.2"/>
    </source>
</evidence>
<dbReference type="InterPro" id="IPR000330">
    <property type="entry name" value="SNF2_N"/>
</dbReference>
<dbReference type="PROSITE" id="PS51194">
    <property type="entry name" value="HELICASE_CTER"/>
    <property type="match status" value="1"/>
</dbReference>
<dbReference type="Pfam" id="PF12419">
    <property type="entry name" value="DUF3670"/>
    <property type="match status" value="1"/>
</dbReference>
<dbReference type="GO" id="GO:0016787">
    <property type="term" value="F:hydrolase activity"/>
    <property type="evidence" value="ECO:0007669"/>
    <property type="project" value="UniProtKB-KW"/>
</dbReference>
<dbReference type="Pfam" id="PF00271">
    <property type="entry name" value="Helicase_C"/>
    <property type="match status" value="1"/>
</dbReference>
<evidence type="ECO:0000256" key="1">
    <source>
        <dbReference type="ARBA" id="ARBA00022801"/>
    </source>
</evidence>
<dbReference type="InterPro" id="IPR027417">
    <property type="entry name" value="P-loop_NTPase"/>
</dbReference>
<dbReference type="SMART" id="SM00487">
    <property type="entry name" value="DEXDc"/>
    <property type="match status" value="1"/>
</dbReference>
<dbReference type="InterPro" id="IPR014001">
    <property type="entry name" value="Helicase_ATP-bd"/>
</dbReference>
<accession>A0AAT9K005</accession>
<dbReference type="InterPro" id="IPR038718">
    <property type="entry name" value="SNF2-like_sf"/>
</dbReference>
<reference evidence="4" key="1">
    <citation type="submission" date="2024-01" db="EMBL/GenBank/DDBJ databases">
        <title>Synechococcus elongatus PCC 11802, a close yet different native of Synechococcus elongatus PCC 11801.</title>
        <authorList>
            <person name="Jaiswal D."/>
            <person name="Sengupta A."/>
            <person name="Sengupta S."/>
            <person name="Pakrasi H.B."/>
            <person name="Wangikar P."/>
        </authorList>
    </citation>
    <scope>NUCLEOTIDE SEQUENCE</scope>
    <source>
        <strain evidence="4">PCC 11802</strain>
    </source>
</reference>
<dbReference type="GO" id="GO:0015616">
    <property type="term" value="F:DNA translocase activity"/>
    <property type="evidence" value="ECO:0007669"/>
    <property type="project" value="TreeGrafter"/>
</dbReference>
<sequence length="1020" mass="114477">MAVLHGGWLGDRFFLWAEAWQPCDPQSAAEMAAHPYAIAASELESWCQKYGLGSLAGSTATEVLLSIPSQLKKETVLPFLSGQDIPAEALLWPWRVPALALEAAIAGQWLATLPLGSAEDHPWLGPDLRFWSHIYRWSQSLLARGRFYPALESSDRGLTATWLPLFNQAGDRQRFDRYSQQLPFSQFCYQAIESAAACPWQPQPQDQLLQVLQRWLTARLQVAIATGTVVSADLLAAWQRSLAKGEPLELEEGEASRLQTAIDRWLLPVQNGAAQAWRMALRLIPPQQEERRWQLEFGLQAATDPDRFWPASLLWQDPLPPGVPDQAQELLLRGLGQACRFYPQLQTSLATACPEFHPLTTAEVYQLLKQVIPQWQEQGIEVQLPPGLRGQGRHRLGVEVSANLPSDRPSVGLEALLQFRWELSLGGQRLTKTEVERLAALETPLVEINGDWIEVRQQDIESAREFFRKRKDQPNLTLADAIAIASGESPNIGRLPVVNFEAAGLLEEALAVFQGQRSPAALPAPPTFQGELRPYQERGVGWLTFLQRFGIGACLADDMGLGKTIQLLAFLLHLKHGGELTRPVLLVCPTSVLGNWEREVQKFAPELRWQLHYGPDRAQGKALATALKDCDLVLTSYSLVARDQKAIAAIDWQGIVLDEAQNIKNDQAKQTQAVRAIAQSPTQKPRFRIALTGTPVENRLSELWSIVEFLQPGHLGTKPFFQKRFVAPIERFGDADSLTALRQRVQPLILRRLKTDRSIIADLPEKQEMTVFCPLVQEQADRYQQLVTEALDNIEASEGIQRRGQILALLTRLKQLCNHPSLLQEKPKLDSHFGDRSAKLQRLLEMLAELTDAGDRALVFTQFAGWGGLLQQFLQEQLGREVLFLSGSTKKGDRQQMVDRFQNDPQAPAIFILSLKAGGVGLNLTKANHVFHYDRWWNPAVENQATDRAFRIGQRRNVQVHKFVCAGTLEEKIDQMIASKQALAQQIVGSGEDWLTELDTNQLRQLLILDRSAWVEEEEL</sequence>
<feature type="domain" description="Helicase ATP-binding" evidence="2">
    <location>
        <begin position="544"/>
        <end position="713"/>
    </location>
</feature>
<evidence type="ECO:0000259" key="3">
    <source>
        <dbReference type="PROSITE" id="PS51194"/>
    </source>
</evidence>
<gene>
    <name evidence="4" type="ORF">EKO22_13545</name>
</gene>
<dbReference type="CDD" id="cd18012">
    <property type="entry name" value="DEXQc_arch_SWI2_SNF2"/>
    <property type="match status" value="1"/>
</dbReference>
<protein>
    <submittedName>
        <fullName evidence="4">DEAD/DEAH box helicase</fullName>
        <ecNumber evidence="4">3.6.4.-</ecNumber>
    </submittedName>
</protein>
<keyword evidence="1 4" id="KW-0378">Hydrolase</keyword>